<keyword evidence="2" id="KW-0378">Hydrolase</keyword>
<dbReference type="RefSeq" id="WP_011019301.1">
    <property type="nucleotide sequence ID" value="NZ_DUJS01000002.1"/>
</dbReference>
<evidence type="ECO:0000313" key="2">
    <source>
        <dbReference type="EMBL" id="HII69838.1"/>
    </source>
</evidence>
<comment type="caution">
    <text evidence="2">The sequence shown here is derived from an EMBL/GenBank/DDBJ whole genome shotgun (WGS) entry which is preliminary data.</text>
</comment>
<proteinExistence type="predicted"/>
<accession>A0A832TGP4</accession>
<protein>
    <submittedName>
        <fullName evidence="2">MBL fold metallo-hydrolase</fullName>
    </submittedName>
</protein>
<evidence type="ECO:0000313" key="3">
    <source>
        <dbReference type="Proteomes" id="UP000619545"/>
    </source>
</evidence>
<reference evidence="2" key="1">
    <citation type="journal article" date="2020" name="bioRxiv">
        <title>A rank-normalized archaeal taxonomy based on genome phylogeny resolves widespread incomplete and uneven classifications.</title>
        <authorList>
            <person name="Rinke C."/>
            <person name="Chuvochina M."/>
            <person name="Mussig A.J."/>
            <person name="Chaumeil P.-A."/>
            <person name="Waite D.W."/>
            <person name="Whitman W.B."/>
            <person name="Parks D.H."/>
            <person name="Hugenholtz P."/>
        </authorList>
    </citation>
    <scope>NUCLEOTIDE SEQUENCE</scope>
    <source>
        <strain evidence="2">UBA8853</strain>
    </source>
</reference>
<dbReference type="SUPFAM" id="SSF56281">
    <property type="entry name" value="Metallo-hydrolase/oxidoreductase"/>
    <property type="match status" value="1"/>
</dbReference>
<feature type="compositionally biased region" description="Basic and acidic residues" evidence="1">
    <location>
        <begin position="327"/>
        <end position="347"/>
    </location>
</feature>
<dbReference type="GO" id="GO:0016787">
    <property type="term" value="F:hydrolase activity"/>
    <property type="evidence" value="ECO:0007669"/>
    <property type="project" value="UniProtKB-KW"/>
</dbReference>
<dbReference type="Gene3D" id="3.60.15.10">
    <property type="entry name" value="Ribonuclease Z/Hydroxyacylglutathione hydrolase-like"/>
    <property type="match status" value="1"/>
</dbReference>
<evidence type="ECO:0000256" key="1">
    <source>
        <dbReference type="SAM" id="MobiDB-lite"/>
    </source>
</evidence>
<dbReference type="InterPro" id="IPR036866">
    <property type="entry name" value="RibonucZ/Hydroxyglut_hydro"/>
</dbReference>
<gene>
    <name evidence="2" type="ORF">HA336_01220</name>
</gene>
<dbReference type="EMBL" id="DUJS01000002">
    <property type="protein sequence ID" value="HII69838.1"/>
    <property type="molecule type" value="Genomic_DNA"/>
</dbReference>
<dbReference type="Pfam" id="PF13483">
    <property type="entry name" value="Lactamase_B_3"/>
    <property type="match status" value="1"/>
</dbReference>
<sequence length="347" mass="38653">MKLKIWSPVRLFGATPGAVVGISLTDIEVLFDPGGWRPGYNRRVPPWAELPEDLKSAPGLFSRFGEPYPDYTLVTHHHTDHAKHGGEYGEPFAHPGAAERIERRFDYRPEDPNRCEIVVETVETGHCPGAVAYLVELDGIRVLFTGDVSPETFLDARLPRADVLISECSGVPGHLDRVGLELLCRKAKPRIVVPVHLIAYDPWFVRELDVDAAVIEPHLGLSVDLEPALNAEVPCAREYHLCTRCERGRGCPVFRFVRHLRCPECGNPPTLDGEDPESVRLVCPRCGTRSNTVDYAEIIKAVAEYAMERSDVGDWSPTEARPGEYSSSERRLKEFSPRPGGGEDRNV</sequence>
<organism evidence="2 3">
    <name type="scientific">Methanopyrus kandleri</name>
    <dbReference type="NCBI Taxonomy" id="2320"/>
    <lineage>
        <taxon>Archaea</taxon>
        <taxon>Methanobacteriati</taxon>
        <taxon>Methanobacteriota</taxon>
        <taxon>Methanomada group</taxon>
        <taxon>Methanopyri</taxon>
        <taxon>Methanopyrales</taxon>
        <taxon>Methanopyraceae</taxon>
        <taxon>Methanopyrus</taxon>
    </lineage>
</organism>
<dbReference type="AlphaFoldDB" id="A0A832TGP4"/>
<dbReference type="GeneID" id="1477034"/>
<dbReference type="Proteomes" id="UP000619545">
    <property type="component" value="Unassembled WGS sequence"/>
</dbReference>
<feature type="region of interest" description="Disordered" evidence="1">
    <location>
        <begin position="309"/>
        <end position="347"/>
    </location>
</feature>
<name>A0A832TGP4_9EURY</name>